<evidence type="ECO:0000313" key="3">
    <source>
        <dbReference type="Proteomes" id="UP000291020"/>
    </source>
</evidence>
<reference evidence="2" key="2">
    <citation type="submission" date="2025-08" db="UniProtKB">
        <authorList>
            <consortium name="Ensembl"/>
        </authorList>
    </citation>
    <scope>IDENTIFICATION</scope>
</reference>
<reference evidence="2" key="3">
    <citation type="submission" date="2025-09" db="UniProtKB">
        <authorList>
            <consortium name="Ensembl"/>
        </authorList>
    </citation>
    <scope>IDENTIFICATION</scope>
</reference>
<evidence type="ECO:0000256" key="1">
    <source>
        <dbReference type="SAM" id="MobiDB-lite"/>
    </source>
</evidence>
<evidence type="ECO:0000313" key="2">
    <source>
        <dbReference type="Ensembl" id="ENSGAGP00000009785.1"/>
    </source>
</evidence>
<dbReference type="Proteomes" id="UP000291020">
    <property type="component" value="Unassembled WGS sequence"/>
</dbReference>
<sequence>MPLPRSCWRGGRSAPLGSGAGSSVLAPAAAMDLGPLRKSYRGDEEVRGGGARGRG</sequence>
<feature type="region of interest" description="Disordered" evidence="1">
    <location>
        <begin position="1"/>
        <end position="23"/>
    </location>
</feature>
<organism evidence="2 3">
    <name type="scientific">Gopherus agassizii</name>
    <name type="common">Agassiz's desert tortoise</name>
    <dbReference type="NCBI Taxonomy" id="38772"/>
    <lineage>
        <taxon>Eukaryota</taxon>
        <taxon>Metazoa</taxon>
        <taxon>Chordata</taxon>
        <taxon>Craniata</taxon>
        <taxon>Vertebrata</taxon>
        <taxon>Euteleostomi</taxon>
        <taxon>Archelosauria</taxon>
        <taxon>Testudinata</taxon>
        <taxon>Testudines</taxon>
        <taxon>Cryptodira</taxon>
        <taxon>Durocryptodira</taxon>
        <taxon>Testudinoidea</taxon>
        <taxon>Testudinidae</taxon>
        <taxon>Gopherus</taxon>
    </lineage>
</organism>
<reference evidence="3" key="1">
    <citation type="journal article" date="2017" name="PLoS ONE">
        <title>The Agassiz's desert tortoise genome provides a resource for the conservation of a threatened species.</title>
        <authorList>
            <person name="Tollis M."/>
            <person name="DeNardo D.F."/>
            <person name="Cornelius J.A."/>
            <person name="Dolby G.A."/>
            <person name="Edwards T."/>
            <person name="Henen B.T."/>
            <person name="Karl A.E."/>
            <person name="Murphy R.W."/>
            <person name="Kusumi K."/>
        </authorList>
    </citation>
    <scope>NUCLEOTIDE SEQUENCE [LARGE SCALE GENOMIC DNA]</scope>
</reference>
<accession>A0A452H5H7</accession>
<name>A0A452H5H7_9SAUR</name>
<proteinExistence type="predicted"/>
<dbReference type="Ensembl" id="ENSGAGT00000011238.1">
    <property type="protein sequence ID" value="ENSGAGP00000009785.1"/>
    <property type="gene ID" value="ENSGAGG00000007710.1"/>
</dbReference>
<dbReference type="AlphaFoldDB" id="A0A452H5H7"/>
<protein>
    <submittedName>
        <fullName evidence="2">Uncharacterized protein</fullName>
    </submittedName>
</protein>
<keyword evidence="3" id="KW-1185">Reference proteome</keyword>